<organism evidence="9 10">
    <name type="scientific">Plasmopara halstedii</name>
    <name type="common">Downy mildew of sunflower</name>
    <dbReference type="NCBI Taxonomy" id="4781"/>
    <lineage>
        <taxon>Eukaryota</taxon>
        <taxon>Sar</taxon>
        <taxon>Stramenopiles</taxon>
        <taxon>Oomycota</taxon>
        <taxon>Peronosporomycetes</taxon>
        <taxon>Peronosporales</taxon>
        <taxon>Peronosporaceae</taxon>
        <taxon>Plasmopara</taxon>
    </lineage>
</organism>
<dbReference type="RefSeq" id="XP_024580882.1">
    <property type="nucleotide sequence ID" value="XM_024730623.1"/>
</dbReference>
<comment type="similarity">
    <text evidence="1">Belongs to the alpha-carbonic anhydrase family.</text>
</comment>
<dbReference type="EMBL" id="CCYD01001204">
    <property type="protein sequence ID" value="CEG44513.1"/>
    <property type="molecule type" value="Genomic_DNA"/>
</dbReference>
<evidence type="ECO:0000256" key="4">
    <source>
        <dbReference type="ARBA" id="ARBA00022833"/>
    </source>
</evidence>
<evidence type="ECO:0000313" key="10">
    <source>
        <dbReference type="Proteomes" id="UP000054928"/>
    </source>
</evidence>
<evidence type="ECO:0000256" key="5">
    <source>
        <dbReference type="ARBA" id="ARBA00023239"/>
    </source>
</evidence>
<feature type="chain" id="PRO_5006058966" description="carbonic anhydrase" evidence="7">
    <location>
        <begin position="25"/>
        <end position="292"/>
    </location>
</feature>
<keyword evidence="5" id="KW-0456">Lyase</keyword>
<evidence type="ECO:0000259" key="8">
    <source>
        <dbReference type="PROSITE" id="PS51144"/>
    </source>
</evidence>
<protein>
    <recommendedName>
        <fullName evidence="2">carbonic anhydrase</fullName>
        <ecNumber evidence="2">4.2.1.1</ecNumber>
    </recommendedName>
</protein>
<feature type="signal peptide" evidence="7">
    <location>
        <begin position="1"/>
        <end position="24"/>
    </location>
</feature>
<comment type="catalytic activity">
    <reaction evidence="6">
        <text>hydrogencarbonate + H(+) = CO2 + H2O</text>
        <dbReference type="Rhea" id="RHEA:10748"/>
        <dbReference type="ChEBI" id="CHEBI:15377"/>
        <dbReference type="ChEBI" id="CHEBI:15378"/>
        <dbReference type="ChEBI" id="CHEBI:16526"/>
        <dbReference type="ChEBI" id="CHEBI:17544"/>
        <dbReference type="EC" id="4.2.1.1"/>
    </reaction>
</comment>
<keyword evidence="3" id="KW-0479">Metal-binding</keyword>
<dbReference type="Proteomes" id="UP000054928">
    <property type="component" value="Unassembled WGS sequence"/>
</dbReference>
<proteinExistence type="inferred from homology"/>
<dbReference type="SUPFAM" id="SSF51069">
    <property type="entry name" value="Carbonic anhydrase"/>
    <property type="match status" value="1"/>
</dbReference>
<keyword evidence="4" id="KW-0862">Zinc</keyword>
<dbReference type="STRING" id="4781.A0A0P1AVB2"/>
<dbReference type="InterPro" id="IPR036398">
    <property type="entry name" value="CA_dom_sf"/>
</dbReference>
<dbReference type="GO" id="GO:0004089">
    <property type="term" value="F:carbonate dehydratase activity"/>
    <property type="evidence" value="ECO:0007669"/>
    <property type="project" value="UniProtKB-EC"/>
</dbReference>
<evidence type="ECO:0000256" key="1">
    <source>
        <dbReference type="ARBA" id="ARBA00010718"/>
    </source>
</evidence>
<dbReference type="Pfam" id="PF00194">
    <property type="entry name" value="Carb_anhydrase"/>
    <property type="match status" value="1"/>
</dbReference>
<dbReference type="EC" id="4.2.1.1" evidence="2"/>
<dbReference type="InterPro" id="IPR001148">
    <property type="entry name" value="CA_dom"/>
</dbReference>
<dbReference type="GeneID" id="36395927"/>
<dbReference type="PANTHER" id="PTHR18952:SF265">
    <property type="entry name" value="CARBONIC ANHYDRASE"/>
    <property type="match status" value="1"/>
</dbReference>
<feature type="domain" description="Alpha-carbonic anhydrase" evidence="8">
    <location>
        <begin position="33"/>
        <end position="275"/>
    </location>
</feature>
<evidence type="ECO:0000256" key="6">
    <source>
        <dbReference type="ARBA" id="ARBA00048348"/>
    </source>
</evidence>
<sequence>MKFFPTINAAVATCILTRFDGVMAETSQESNEPQWAYHSHDNRMINWDRWAEVWPSCGGDRQSPINIVSRDVIVAESRLPLAFSGICPDFNLSAPHEPLEADVHEGSCEVSVNSTVFKLTQFHLHAPAEHTIDGVQKNGEIHFVHRANDSDALLVVGIILEISPVSDPWLNPLLDALEHVNSTVPSESVIVQLSSYANLIKTAFEIGGAYNYPGSLTTPGCEETVDWWVIKSPIMISVIDYDRLHTDLLEYEITNNGNNARPVQPLQGRTVLYYTPTAFGLDMYPTPKQNIV</sequence>
<dbReference type="InterPro" id="IPR041891">
    <property type="entry name" value="Alpha_CA_prokaryot-like"/>
</dbReference>
<evidence type="ECO:0000256" key="7">
    <source>
        <dbReference type="SAM" id="SignalP"/>
    </source>
</evidence>
<dbReference type="Gene3D" id="3.10.200.10">
    <property type="entry name" value="Alpha carbonic anhydrase"/>
    <property type="match status" value="1"/>
</dbReference>
<dbReference type="SMART" id="SM01057">
    <property type="entry name" value="Carb_anhydrase"/>
    <property type="match status" value="1"/>
</dbReference>
<name>A0A0P1AVB2_PLAHL</name>
<evidence type="ECO:0000256" key="3">
    <source>
        <dbReference type="ARBA" id="ARBA00022723"/>
    </source>
</evidence>
<dbReference type="GO" id="GO:0008270">
    <property type="term" value="F:zinc ion binding"/>
    <property type="evidence" value="ECO:0007669"/>
    <property type="project" value="InterPro"/>
</dbReference>
<evidence type="ECO:0000313" key="9">
    <source>
        <dbReference type="EMBL" id="CEG44513.1"/>
    </source>
</evidence>
<dbReference type="CDD" id="cd03124">
    <property type="entry name" value="alpha_CA_prokaryotic_like"/>
    <property type="match status" value="1"/>
</dbReference>
<keyword evidence="7" id="KW-0732">Signal</keyword>
<dbReference type="OMA" id="VPREAQY"/>
<dbReference type="OrthoDB" id="429145at2759"/>
<dbReference type="AlphaFoldDB" id="A0A0P1AVB2"/>
<evidence type="ECO:0000256" key="2">
    <source>
        <dbReference type="ARBA" id="ARBA00012925"/>
    </source>
</evidence>
<dbReference type="PROSITE" id="PS51144">
    <property type="entry name" value="ALPHA_CA_2"/>
    <property type="match status" value="1"/>
</dbReference>
<dbReference type="InterPro" id="IPR023561">
    <property type="entry name" value="Carbonic_anhydrase_a-class"/>
</dbReference>
<accession>A0A0P1AVB2</accession>
<dbReference type="PANTHER" id="PTHR18952">
    <property type="entry name" value="CARBONIC ANHYDRASE"/>
    <property type="match status" value="1"/>
</dbReference>
<reference evidence="10" key="1">
    <citation type="submission" date="2014-09" db="EMBL/GenBank/DDBJ databases">
        <authorList>
            <person name="Sharma Rahul"/>
            <person name="Thines Marco"/>
        </authorList>
    </citation>
    <scope>NUCLEOTIDE SEQUENCE [LARGE SCALE GENOMIC DNA]</scope>
</reference>
<keyword evidence="10" id="KW-1185">Reference proteome</keyword>